<proteinExistence type="predicted"/>
<accession>A0AAW9RKQ2</accession>
<protein>
    <submittedName>
        <fullName evidence="3">PQQ-dependent sugar dehydrogenase</fullName>
    </submittedName>
</protein>
<dbReference type="PANTHER" id="PTHR33546">
    <property type="entry name" value="LARGE, MULTIFUNCTIONAL SECRETED PROTEIN-RELATED"/>
    <property type="match status" value="1"/>
</dbReference>
<dbReference type="SUPFAM" id="SSF50952">
    <property type="entry name" value="Soluble quinoprotein glucose dehydrogenase"/>
    <property type="match status" value="1"/>
</dbReference>
<keyword evidence="1" id="KW-0732">Signal</keyword>
<sequence>MRNILLRLAALPAFLALSPAGLSANATVEQHLAEISLPEGFVIELYASGVENARQLVRGPGGTVFAGSRKAGKVHAVSDTDNDGFAERVVLIDEDLVMPTGLEFRDGALFVGALDRILRYDDIESSLDDPPEPVVVSDAFPDKTHHGWKYLRFGPDGWLYVPVGAPCNICDETDFAEIRRIRPDGSGMEVWARGVRNSVGLAFRPESGELYFTDNGRDLLEDNLPSDELNHAPRKGMHFGYPYCHQGDVADPEFGAGRNCAEFTAPAAKLGPHVAALGLTFYSGEQFPAEYRGNLFIARHGSWNRSAKLGYDIVQAYVAEDGSISGADVFASGWLQGEQEWGRPNDLLMLPDGSLLVSDDAANAIYRIRYAGE</sequence>
<reference evidence="3 4" key="1">
    <citation type="submission" date="2024-02" db="EMBL/GenBank/DDBJ databases">
        <title>A novel Wenzhouxiangellaceae bacterium, isolated from coastal sediments.</title>
        <authorList>
            <person name="Du Z.-J."/>
            <person name="Ye Y.-Q."/>
            <person name="Zhang X.-Y."/>
        </authorList>
    </citation>
    <scope>NUCLEOTIDE SEQUENCE [LARGE SCALE GENOMIC DNA]</scope>
    <source>
        <strain evidence="3 4">CH-27</strain>
    </source>
</reference>
<gene>
    <name evidence="3" type="ORF">V3330_18220</name>
</gene>
<organism evidence="3 4">
    <name type="scientific">Elongatibacter sediminis</name>
    <dbReference type="NCBI Taxonomy" id="3119006"/>
    <lineage>
        <taxon>Bacteria</taxon>
        <taxon>Pseudomonadati</taxon>
        <taxon>Pseudomonadota</taxon>
        <taxon>Gammaproteobacteria</taxon>
        <taxon>Chromatiales</taxon>
        <taxon>Wenzhouxiangellaceae</taxon>
        <taxon>Elongatibacter</taxon>
    </lineage>
</organism>
<feature type="domain" description="DUF7133" evidence="2">
    <location>
        <begin position="69"/>
        <end position="359"/>
    </location>
</feature>
<comment type="caution">
    <text evidence="3">The sequence shown here is derived from an EMBL/GenBank/DDBJ whole genome shotgun (WGS) entry which is preliminary data.</text>
</comment>
<feature type="signal peptide" evidence="1">
    <location>
        <begin position="1"/>
        <end position="24"/>
    </location>
</feature>
<dbReference type="RefSeq" id="WP_354696891.1">
    <property type="nucleotide sequence ID" value="NZ_JAZHOG010000015.1"/>
</dbReference>
<name>A0AAW9RKQ2_9GAMM</name>
<dbReference type="Gene3D" id="2.120.10.30">
    <property type="entry name" value="TolB, C-terminal domain"/>
    <property type="match status" value="1"/>
</dbReference>
<dbReference type="AlphaFoldDB" id="A0AAW9RKQ2"/>
<dbReference type="Pfam" id="PF23500">
    <property type="entry name" value="DUF7133"/>
    <property type="match status" value="1"/>
</dbReference>
<dbReference type="Proteomes" id="UP001359886">
    <property type="component" value="Unassembled WGS sequence"/>
</dbReference>
<keyword evidence="4" id="KW-1185">Reference proteome</keyword>
<dbReference type="InterPro" id="IPR055557">
    <property type="entry name" value="DUF7133"/>
</dbReference>
<dbReference type="InterPro" id="IPR011042">
    <property type="entry name" value="6-blade_b-propeller_TolB-like"/>
</dbReference>
<evidence type="ECO:0000256" key="1">
    <source>
        <dbReference type="SAM" id="SignalP"/>
    </source>
</evidence>
<evidence type="ECO:0000259" key="2">
    <source>
        <dbReference type="Pfam" id="PF23500"/>
    </source>
</evidence>
<evidence type="ECO:0000313" key="3">
    <source>
        <dbReference type="EMBL" id="MEJ8569569.1"/>
    </source>
</evidence>
<dbReference type="EMBL" id="JAZHOG010000015">
    <property type="protein sequence ID" value="MEJ8569569.1"/>
    <property type="molecule type" value="Genomic_DNA"/>
</dbReference>
<feature type="chain" id="PRO_5043981836" evidence="1">
    <location>
        <begin position="25"/>
        <end position="373"/>
    </location>
</feature>
<dbReference type="PANTHER" id="PTHR33546:SF1">
    <property type="entry name" value="LARGE, MULTIFUNCTIONAL SECRETED PROTEIN"/>
    <property type="match status" value="1"/>
</dbReference>
<dbReference type="InterPro" id="IPR011041">
    <property type="entry name" value="Quinoprot_gluc/sorb_DH_b-prop"/>
</dbReference>
<evidence type="ECO:0000313" key="4">
    <source>
        <dbReference type="Proteomes" id="UP001359886"/>
    </source>
</evidence>